<dbReference type="PANTHER" id="PTHR33630:SF9">
    <property type="entry name" value="CUTINASE 4"/>
    <property type="match status" value="1"/>
</dbReference>
<organism evidence="6 7">
    <name type="scientific">Nocardia amamiensis</name>
    <dbReference type="NCBI Taxonomy" id="404578"/>
    <lineage>
        <taxon>Bacteria</taxon>
        <taxon>Bacillati</taxon>
        <taxon>Actinomycetota</taxon>
        <taxon>Actinomycetes</taxon>
        <taxon>Mycobacteriales</taxon>
        <taxon>Nocardiaceae</taxon>
        <taxon>Nocardia</taxon>
    </lineage>
</organism>
<dbReference type="Gene3D" id="3.40.50.1820">
    <property type="entry name" value="alpha/beta hydrolase"/>
    <property type="match status" value="1"/>
</dbReference>
<keyword evidence="7" id="KW-1185">Reference proteome</keyword>
<feature type="region of interest" description="Disordered" evidence="5">
    <location>
        <begin position="149"/>
        <end position="181"/>
    </location>
</feature>
<dbReference type="SUPFAM" id="SSF53474">
    <property type="entry name" value="alpha/beta-Hydrolases"/>
    <property type="match status" value="1"/>
</dbReference>
<evidence type="ECO:0000256" key="3">
    <source>
        <dbReference type="ARBA" id="ARBA00022801"/>
    </source>
</evidence>
<comment type="similarity">
    <text evidence="1">Belongs to the cutinase family.</text>
</comment>
<name>A0ABS0D0X9_9NOCA</name>
<keyword evidence="2" id="KW-0719">Serine esterase</keyword>
<protein>
    <submittedName>
        <fullName evidence="6">Cutinase family protein</fullName>
    </submittedName>
</protein>
<dbReference type="SMART" id="SM01110">
    <property type="entry name" value="Cutinase"/>
    <property type="match status" value="1"/>
</dbReference>
<sequence>MATGAGTAAAEEPVPLPGCPALLVLGVQGTSESSPTASPSVDSGMLGHVFGPMLAEGASVDRVLIPYPASFGGVIGTGPGVDPFAASTDQARARLDATAAEVVAQCPHTQIGAAGFSGGAAVISEFARDVGAGVGPVPADRVAGVALLSDPTRPAGGQQLPGRPGQVSPSAPPGTDGAHTSQVRLAPVPASGGIADNGTDFGDLAGRVGEFCASGDLACDAPGHAAALRTAAGLAAQADLRDPLTAASSLAGAWGQTVTEASNTVVLSDVSVENGQVNYAPAETVSQRLADAADPRTPAASPEQTQAAAEKVAQIVAAIAADPLGQIPRLAGQIGAAIGAELAANADLLNPATWAHYATVPVAHTGYAANGQTEAAADWLAALSHDLSETGQ</sequence>
<dbReference type="EMBL" id="JADLQX010000044">
    <property type="protein sequence ID" value="MBF6302469.1"/>
    <property type="molecule type" value="Genomic_DNA"/>
</dbReference>
<dbReference type="Pfam" id="PF01083">
    <property type="entry name" value="Cutinase"/>
    <property type="match status" value="1"/>
</dbReference>
<reference evidence="6 7" key="1">
    <citation type="submission" date="2020-10" db="EMBL/GenBank/DDBJ databases">
        <title>Identification of Nocardia species via Next-generation sequencing and recognition of intraspecies genetic diversity.</title>
        <authorList>
            <person name="Li P."/>
            <person name="Li P."/>
            <person name="Lu B."/>
        </authorList>
    </citation>
    <scope>NUCLEOTIDE SEQUENCE [LARGE SCALE GENOMIC DNA]</scope>
    <source>
        <strain evidence="6 7">BJ06-0157</strain>
    </source>
</reference>
<evidence type="ECO:0000256" key="5">
    <source>
        <dbReference type="SAM" id="MobiDB-lite"/>
    </source>
</evidence>
<gene>
    <name evidence="6" type="ORF">IU459_33750</name>
</gene>
<dbReference type="InterPro" id="IPR029058">
    <property type="entry name" value="AB_hydrolase_fold"/>
</dbReference>
<keyword evidence="3" id="KW-0378">Hydrolase</keyword>
<proteinExistence type="inferred from homology"/>
<dbReference type="Proteomes" id="UP000702209">
    <property type="component" value="Unassembled WGS sequence"/>
</dbReference>
<evidence type="ECO:0000313" key="6">
    <source>
        <dbReference type="EMBL" id="MBF6302469.1"/>
    </source>
</evidence>
<dbReference type="PANTHER" id="PTHR33630">
    <property type="entry name" value="CUTINASE RV1984C-RELATED-RELATED"/>
    <property type="match status" value="1"/>
</dbReference>
<evidence type="ECO:0000256" key="4">
    <source>
        <dbReference type="ARBA" id="ARBA00023157"/>
    </source>
</evidence>
<evidence type="ECO:0000256" key="2">
    <source>
        <dbReference type="ARBA" id="ARBA00022487"/>
    </source>
</evidence>
<keyword evidence="4" id="KW-1015">Disulfide bond</keyword>
<evidence type="ECO:0000313" key="7">
    <source>
        <dbReference type="Proteomes" id="UP000702209"/>
    </source>
</evidence>
<accession>A0ABS0D0X9</accession>
<comment type="caution">
    <text evidence="6">The sequence shown here is derived from an EMBL/GenBank/DDBJ whole genome shotgun (WGS) entry which is preliminary data.</text>
</comment>
<evidence type="ECO:0000256" key="1">
    <source>
        <dbReference type="ARBA" id="ARBA00007534"/>
    </source>
</evidence>
<dbReference type="InterPro" id="IPR000675">
    <property type="entry name" value="Cutinase/axe"/>
</dbReference>